<evidence type="ECO:0000256" key="1">
    <source>
        <dbReference type="ARBA" id="ARBA00004273"/>
    </source>
</evidence>
<evidence type="ECO:0000256" key="5">
    <source>
        <dbReference type="SAM" id="Phobius"/>
    </source>
</evidence>
<protein>
    <submittedName>
        <fullName evidence="6">Uncharacterized protein</fullName>
    </submittedName>
</protein>
<evidence type="ECO:0000256" key="2">
    <source>
        <dbReference type="ARBA" id="ARBA00022792"/>
    </source>
</evidence>
<keyword evidence="7" id="KW-1185">Reference proteome</keyword>
<dbReference type="EMBL" id="BTGU01000062">
    <property type="protein sequence ID" value="GMN56283.1"/>
    <property type="molecule type" value="Genomic_DNA"/>
</dbReference>
<comment type="subcellular location">
    <subcellularLocation>
        <location evidence="1">Mitochondrion inner membrane</location>
    </subcellularLocation>
</comment>
<keyword evidence="5" id="KW-0812">Transmembrane</keyword>
<comment type="caution">
    <text evidence="6">The sequence shown here is derived from an EMBL/GenBank/DDBJ whole genome shotgun (WGS) entry which is preliminary data.</text>
</comment>
<proteinExistence type="predicted"/>
<keyword evidence="3" id="KW-0496">Mitochondrion</keyword>
<evidence type="ECO:0000256" key="3">
    <source>
        <dbReference type="ARBA" id="ARBA00023128"/>
    </source>
</evidence>
<dbReference type="PANTHER" id="PTHR35308">
    <property type="entry name" value="CYTOCHROME C OXIDASE SUBUNIT 7"/>
    <property type="match status" value="1"/>
</dbReference>
<evidence type="ECO:0000256" key="4">
    <source>
        <dbReference type="ARBA" id="ARBA00023136"/>
    </source>
</evidence>
<gene>
    <name evidence="6" type="ORF">TIFTF001_025393</name>
</gene>
<dbReference type="GO" id="GO:0005743">
    <property type="term" value="C:mitochondrial inner membrane"/>
    <property type="evidence" value="ECO:0007669"/>
    <property type="project" value="UniProtKB-SubCell"/>
</dbReference>
<dbReference type="Gramene" id="FCD_00029297-RA">
    <property type="protein sequence ID" value="FCD_00029297-RA:cds"/>
    <property type="gene ID" value="FCD_00029297"/>
</dbReference>
<keyword evidence="2" id="KW-0999">Mitochondrion inner membrane</keyword>
<feature type="transmembrane region" description="Helical" evidence="5">
    <location>
        <begin position="101"/>
        <end position="119"/>
    </location>
</feature>
<keyword evidence="5" id="KW-1133">Transmembrane helix</keyword>
<sequence length="175" mass="20034">MRSVEGHCCKRKPTSPGTLSLVYRSIAFLNGATFHTRFSKNQSLLGFSFLLLLQQLICHLFARMTDITEPPFRPREKLLERQKYFQNIHKHTYLKGPLDKITSVAIPIALAASSLYLIVRTGDLQHVAWYWEEGMRWTSCVDMGDSQLAVSVAAKVIVLYLMVRDPINGEHRVRD</sequence>
<dbReference type="InterPro" id="IPR039297">
    <property type="entry name" value="COX7a"/>
</dbReference>
<organism evidence="6 7">
    <name type="scientific">Ficus carica</name>
    <name type="common">Common fig</name>
    <dbReference type="NCBI Taxonomy" id="3494"/>
    <lineage>
        <taxon>Eukaryota</taxon>
        <taxon>Viridiplantae</taxon>
        <taxon>Streptophyta</taxon>
        <taxon>Embryophyta</taxon>
        <taxon>Tracheophyta</taxon>
        <taxon>Spermatophyta</taxon>
        <taxon>Magnoliopsida</taxon>
        <taxon>eudicotyledons</taxon>
        <taxon>Gunneridae</taxon>
        <taxon>Pentapetalae</taxon>
        <taxon>rosids</taxon>
        <taxon>fabids</taxon>
        <taxon>Rosales</taxon>
        <taxon>Moraceae</taxon>
        <taxon>Ficeae</taxon>
        <taxon>Ficus</taxon>
    </lineage>
</organism>
<name>A0AA88AJS9_FICCA</name>
<feature type="transmembrane region" description="Helical" evidence="5">
    <location>
        <begin position="44"/>
        <end position="62"/>
    </location>
</feature>
<dbReference type="AlphaFoldDB" id="A0AA88AJS9"/>
<accession>A0AA88AJS9</accession>
<evidence type="ECO:0000313" key="7">
    <source>
        <dbReference type="Proteomes" id="UP001187192"/>
    </source>
</evidence>
<dbReference type="Pfam" id="PF02238">
    <property type="entry name" value="COX7a"/>
    <property type="match status" value="1"/>
</dbReference>
<dbReference type="Proteomes" id="UP001187192">
    <property type="component" value="Unassembled WGS sequence"/>
</dbReference>
<reference evidence="6" key="1">
    <citation type="submission" date="2023-07" db="EMBL/GenBank/DDBJ databases">
        <title>draft genome sequence of fig (Ficus carica).</title>
        <authorList>
            <person name="Takahashi T."/>
            <person name="Nishimura K."/>
        </authorList>
    </citation>
    <scope>NUCLEOTIDE SEQUENCE</scope>
</reference>
<dbReference type="PANTHER" id="PTHR35308:SF10">
    <property type="entry name" value="COX VIIA-LIKE PROTEIN"/>
    <property type="match status" value="1"/>
</dbReference>
<evidence type="ECO:0000313" key="6">
    <source>
        <dbReference type="EMBL" id="GMN56283.1"/>
    </source>
</evidence>
<keyword evidence="4 5" id="KW-0472">Membrane</keyword>